<protein>
    <recommendedName>
        <fullName evidence="2">Receptor L-domain domain-containing protein</fullName>
    </recommendedName>
</protein>
<sequence length="397" mass="43616">ALQDAASVNPANLRAALSSMSHETMMGRVRFSQDRRNIGRDPVLLQIQPECNRSTVTNQLCPPELRTSDLKLVLPEELAMSRYLEFVDWRCRLLVDDKETEECTDEELEVFRECFARYPDRIDGGECLLRLEKEAVVPWDGPREISMCQDFASASAATAALEPYTRFDETSLLFVGCGSDWFGGEDFVLDSAKSIRGNVIVKELQSSGEKLNISMPVLEEISGSLMAEGNTDAVGLHLPNLETVAGELRVSGNMGDLSVSVPKLVIVGGRFRFEDNNGTRGINLAFVEIIGSLELYRNSASDPESVINIAMPNLDRITGPFIMTNNRGIDKILFPQLKEVGEEFKLTGNEGLVEVALANLVKVSAPAIVVTANPDLAFFNLAQAKTHVEYCEAFSAG</sequence>
<reference evidence="1" key="1">
    <citation type="submission" date="2014-05" db="EMBL/GenBank/DDBJ databases">
        <title>The transcriptome of the halophilic microalga Tetraselmis sp. GSL018 isolated from the Great Salt Lake, Utah.</title>
        <authorList>
            <person name="Jinkerson R.E."/>
            <person name="D'Adamo S."/>
            <person name="Posewitz M.C."/>
        </authorList>
    </citation>
    <scope>NUCLEOTIDE SEQUENCE</scope>
    <source>
        <strain evidence="1">GSL018</strain>
    </source>
</reference>
<dbReference type="SUPFAM" id="SSF52058">
    <property type="entry name" value="L domain-like"/>
    <property type="match status" value="2"/>
</dbReference>
<accession>A0A061RWN7</accession>
<proteinExistence type="predicted"/>
<organism evidence="1">
    <name type="scientific">Tetraselmis sp. GSL018</name>
    <dbReference type="NCBI Taxonomy" id="582737"/>
    <lineage>
        <taxon>Eukaryota</taxon>
        <taxon>Viridiplantae</taxon>
        <taxon>Chlorophyta</taxon>
        <taxon>core chlorophytes</taxon>
        <taxon>Chlorodendrophyceae</taxon>
        <taxon>Chlorodendrales</taxon>
        <taxon>Chlorodendraceae</taxon>
        <taxon>Tetraselmis</taxon>
    </lineage>
</organism>
<dbReference type="EMBL" id="GBEZ01010545">
    <property type="protein sequence ID" value="JAC75139.1"/>
    <property type="molecule type" value="Transcribed_RNA"/>
</dbReference>
<name>A0A061RWN7_9CHLO</name>
<feature type="non-terminal residue" evidence="1">
    <location>
        <position position="1"/>
    </location>
</feature>
<gene>
    <name evidence="1" type="ORF">TSPGSL018_23956</name>
</gene>
<feature type="non-terminal residue" evidence="1">
    <location>
        <position position="397"/>
    </location>
</feature>
<dbReference type="AlphaFoldDB" id="A0A061RWN7"/>
<evidence type="ECO:0008006" key="2">
    <source>
        <dbReference type="Google" id="ProtNLM"/>
    </source>
</evidence>
<evidence type="ECO:0000313" key="1">
    <source>
        <dbReference type="EMBL" id="JAC75139.1"/>
    </source>
</evidence>